<dbReference type="PROSITE" id="PS50206">
    <property type="entry name" value="RHODANESE_3"/>
    <property type="match status" value="1"/>
</dbReference>
<accession>A0A7V3ZYY8</accession>
<proteinExistence type="predicted"/>
<reference evidence="2" key="1">
    <citation type="journal article" date="2020" name="mSystems">
        <title>Genome- and Community-Level Interaction Insights into Carbon Utilization and Element Cycling Functions of Hydrothermarchaeota in Hydrothermal Sediment.</title>
        <authorList>
            <person name="Zhou Z."/>
            <person name="Liu Y."/>
            <person name="Xu W."/>
            <person name="Pan J."/>
            <person name="Luo Z.H."/>
            <person name="Li M."/>
        </authorList>
    </citation>
    <scope>NUCLEOTIDE SEQUENCE [LARGE SCALE GENOMIC DNA]</scope>
    <source>
        <strain evidence="2">SpSt-69</strain>
    </source>
</reference>
<dbReference type="SMART" id="SM00450">
    <property type="entry name" value="RHOD"/>
    <property type="match status" value="1"/>
</dbReference>
<evidence type="ECO:0000313" key="2">
    <source>
        <dbReference type="EMBL" id="HGL18169.1"/>
    </source>
</evidence>
<name>A0A7V3ZYY8_UNCW3</name>
<dbReference type="SUPFAM" id="SSF52821">
    <property type="entry name" value="Rhodanese/Cell cycle control phosphatase"/>
    <property type="match status" value="1"/>
</dbReference>
<dbReference type="Pfam" id="PF07610">
    <property type="entry name" value="DUF1573"/>
    <property type="match status" value="1"/>
</dbReference>
<gene>
    <name evidence="2" type="ORF">ENU66_07580</name>
</gene>
<dbReference type="EMBL" id="DTDJ01000047">
    <property type="protein sequence ID" value="HGL18169.1"/>
    <property type="molecule type" value="Genomic_DNA"/>
</dbReference>
<dbReference type="Pfam" id="PF00581">
    <property type="entry name" value="Rhodanese"/>
    <property type="match status" value="1"/>
</dbReference>
<dbReference type="PANTHER" id="PTHR37833">
    <property type="entry name" value="LIPOPROTEIN-RELATED"/>
    <property type="match status" value="1"/>
</dbReference>
<sequence length="216" mass="24490">MIVSSLCFFIISLVSIPEWYDFGKVEEGEVVSAIFWLKNNTNDTIKIVSIKPSCGCTYALQSSNVVKPGDSTAVDVKFNTKGYLGEVVQLVKVKYEGKNSGELYLKLKGEVIKSTLTPNELIRYMIVLIDVRDKSEFDKEHLVGSIWIDRNRFLSSVKALKIPQNTLIVLVTNEEEDKQFLELLKKEGYGNSYILKGGLPNWKRIMRETLVKKGED</sequence>
<organism evidence="2">
    <name type="scientific">candidate division WOR-3 bacterium</name>
    <dbReference type="NCBI Taxonomy" id="2052148"/>
    <lineage>
        <taxon>Bacteria</taxon>
        <taxon>Bacteria division WOR-3</taxon>
    </lineage>
</organism>
<dbReference type="PANTHER" id="PTHR37833:SF1">
    <property type="entry name" value="SIGNAL PEPTIDE PROTEIN"/>
    <property type="match status" value="1"/>
</dbReference>
<dbReference type="Gene3D" id="2.60.40.10">
    <property type="entry name" value="Immunoglobulins"/>
    <property type="match status" value="1"/>
</dbReference>
<protein>
    <submittedName>
        <fullName evidence="2">DUF1573 domain-containing protein</fullName>
    </submittedName>
</protein>
<dbReference type="InterPro" id="IPR036873">
    <property type="entry name" value="Rhodanese-like_dom_sf"/>
</dbReference>
<dbReference type="InterPro" id="IPR001763">
    <property type="entry name" value="Rhodanese-like_dom"/>
</dbReference>
<dbReference type="InterPro" id="IPR011467">
    <property type="entry name" value="DUF1573"/>
</dbReference>
<dbReference type="Gene3D" id="3.40.250.10">
    <property type="entry name" value="Rhodanese-like domain"/>
    <property type="match status" value="1"/>
</dbReference>
<dbReference type="AlphaFoldDB" id="A0A7V3ZYY8"/>
<evidence type="ECO:0000259" key="1">
    <source>
        <dbReference type="PROSITE" id="PS50206"/>
    </source>
</evidence>
<dbReference type="InterPro" id="IPR013783">
    <property type="entry name" value="Ig-like_fold"/>
</dbReference>
<comment type="caution">
    <text evidence="2">The sequence shown here is derived from an EMBL/GenBank/DDBJ whole genome shotgun (WGS) entry which is preliminary data.</text>
</comment>
<dbReference type="CDD" id="cd00158">
    <property type="entry name" value="RHOD"/>
    <property type="match status" value="1"/>
</dbReference>
<feature type="domain" description="Rhodanese" evidence="1">
    <location>
        <begin position="126"/>
        <end position="211"/>
    </location>
</feature>